<accession>A0AAC9RJ08</accession>
<evidence type="ECO:0000313" key="5">
    <source>
        <dbReference type="Proteomes" id="UP000192478"/>
    </source>
</evidence>
<feature type="chain" id="PRO_5042283158" evidence="1">
    <location>
        <begin position="25"/>
        <end position="179"/>
    </location>
</feature>
<sequence>MKKRLPFIALAIICFTSISINVLSAVNCNNAKKSFLFDTYSHLANISKILDNIAYSISNDDVMISYDLSTLERVCIQLDNSIRGLIALSPYNLTSYKFEDFNEMISSAITANYNYPEKVINDITQHKETIQELIGKLSPKGELGDNGYGDLSLTPNYSLSIKQIINSINDTLANMAQAN</sequence>
<keyword evidence="4" id="KW-1185">Reference proteome</keyword>
<evidence type="ECO:0000313" key="4">
    <source>
        <dbReference type="Proteomes" id="UP000177894"/>
    </source>
</evidence>
<proteinExistence type="predicted"/>
<reference evidence="3 5" key="2">
    <citation type="submission" date="2017-03" db="EMBL/GenBank/DDBJ databases">
        <title>Complete sequence of Clostridium formicaceticum DSM 92.</title>
        <authorList>
            <person name="Poehlein A."/>
            <person name="Karl M."/>
            <person name="Bengelsdorf F.R."/>
            <person name="Duerre P."/>
            <person name="Daniel R."/>
        </authorList>
    </citation>
    <scope>NUCLEOTIDE SEQUENCE [LARGE SCALE GENOMIC DNA]</scope>
    <source>
        <strain evidence="3 5">DSM 92</strain>
    </source>
</reference>
<dbReference type="KEGG" id="cfm:BJL90_09035"/>
<dbReference type="EMBL" id="CP017603">
    <property type="protein sequence ID" value="AOY76030.1"/>
    <property type="molecule type" value="Genomic_DNA"/>
</dbReference>
<evidence type="ECO:0000313" key="2">
    <source>
        <dbReference type="EMBL" id="AOY76030.1"/>
    </source>
</evidence>
<gene>
    <name evidence="2" type="ORF">BJL90_09035</name>
    <name evidence="3" type="ORF">CLFO_07090</name>
</gene>
<protein>
    <submittedName>
        <fullName evidence="3">Uncharacterized protein</fullName>
    </submittedName>
</protein>
<name>A0AAC9RJ08_9CLOT</name>
<feature type="signal peptide" evidence="1">
    <location>
        <begin position="1"/>
        <end position="24"/>
    </location>
</feature>
<dbReference type="AlphaFoldDB" id="A0AAC9RJ08"/>
<organism evidence="3 5">
    <name type="scientific">Clostridium formicaceticum</name>
    <dbReference type="NCBI Taxonomy" id="1497"/>
    <lineage>
        <taxon>Bacteria</taxon>
        <taxon>Bacillati</taxon>
        <taxon>Bacillota</taxon>
        <taxon>Clostridia</taxon>
        <taxon>Eubacteriales</taxon>
        <taxon>Clostridiaceae</taxon>
        <taxon>Clostridium</taxon>
    </lineage>
</organism>
<reference evidence="2 4" key="1">
    <citation type="submission" date="2016-10" db="EMBL/GenBank/DDBJ databases">
        <title>Complete Genome Sequence of Acetogen Clostridium formicoaceticum ATCC 27076.</title>
        <authorList>
            <person name="Bao T."/>
            <person name="Cheng C."/>
            <person name="Zhao J."/>
            <person name="Yang S.-T."/>
            <person name="Wang J."/>
            <person name="Wang M."/>
        </authorList>
    </citation>
    <scope>NUCLEOTIDE SEQUENCE [LARGE SCALE GENOMIC DNA]</scope>
    <source>
        <strain evidence="2 4">ATCC 27076</strain>
    </source>
</reference>
<dbReference type="EMBL" id="CP020559">
    <property type="protein sequence ID" value="ARE86387.1"/>
    <property type="molecule type" value="Genomic_DNA"/>
</dbReference>
<dbReference type="Proteomes" id="UP000177894">
    <property type="component" value="Chromosome"/>
</dbReference>
<evidence type="ECO:0000313" key="3">
    <source>
        <dbReference type="EMBL" id="ARE86387.1"/>
    </source>
</evidence>
<dbReference type="RefSeq" id="WP_070966840.1">
    <property type="nucleotide sequence ID" value="NZ_CP017603.1"/>
</dbReference>
<keyword evidence="1" id="KW-0732">Signal</keyword>
<dbReference type="Proteomes" id="UP000192478">
    <property type="component" value="Chromosome"/>
</dbReference>
<evidence type="ECO:0000256" key="1">
    <source>
        <dbReference type="SAM" id="SignalP"/>
    </source>
</evidence>